<evidence type="ECO:0000256" key="7">
    <source>
        <dbReference type="PIRSR" id="PIRSR601273-2"/>
    </source>
</evidence>
<dbReference type="AlphaFoldDB" id="A0A9E5MMW9"/>
<evidence type="ECO:0000256" key="2">
    <source>
        <dbReference type="ARBA" id="ARBA00009712"/>
    </source>
</evidence>
<dbReference type="InterPro" id="IPR019774">
    <property type="entry name" value="Aromatic-AA_hydroxylase_C"/>
</dbReference>
<feature type="binding site" evidence="7">
    <location>
        <position position="218"/>
    </location>
    <ligand>
        <name>Fe cation</name>
        <dbReference type="ChEBI" id="CHEBI:24875"/>
    </ligand>
</feature>
<keyword evidence="4" id="KW-0560">Oxidoreductase</keyword>
<dbReference type="SUPFAM" id="SSF56534">
    <property type="entry name" value="Aromatic aminoacid monoxygenases, catalytic and oligomerization domains"/>
    <property type="match status" value="1"/>
</dbReference>
<evidence type="ECO:0000313" key="9">
    <source>
        <dbReference type="EMBL" id="NHO67160.1"/>
    </source>
</evidence>
<keyword evidence="6" id="KW-0503">Monooxygenase</keyword>
<dbReference type="EMBL" id="JAAONZ010000014">
    <property type="protein sequence ID" value="NHO67160.1"/>
    <property type="molecule type" value="Genomic_DNA"/>
</dbReference>
<dbReference type="GO" id="GO:0009072">
    <property type="term" value="P:aromatic amino acid metabolic process"/>
    <property type="evidence" value="ECO:0007669"/>
    <property type="project" value="InterPro"/>
</dbReference>
<accession>A0A9E5MMW9</accession>
<dbReference type="InterPro" id="IPR036951">
    <property type="entry name" value="ArAA_hydroxylase_sf"/>
</dbReference>
<proteinExistence type="inferred from homology"/>
<evidence type="ECO:0000256" key="3">
    <source>
        <dbReference type="ARBA" id="ARBA00022723"/>
    </source>
</evidence>
<dbReference type="PROSITE" id="PS51410">
    <property type="entry name" value="BH4_AAA_HYDROXYL_2"/>
    <property type="match status" value="1"/>
</dbReference>
<sequence>MQTQQEIINSLPSHLRPFAAVQDYRRYTPRDQAVWRFLLHQLRNNLSQSAESTYLEGLGKTGISLESIPRIEEMNDGLREIGWHAVVVDGFVPPAIFMEFQAQRVLVIAVDMRTFEHMLYTPAPDIVHESAGHAPFIIDVDYAEFLQRFGELGMHAIASRGDMEVYQAIRALSIIKENPRASAEQISAAEHKLTAAIAANDTPSEAALLSRLHWWTVEYGLVGTPDDYRIFGAGLLSSLGESVNCLDDEKVKKLPLTVDAISCAYDITCEQPQLFVTRNCRHLSQVLEEFGRQMCVNRGGAESVRQAIQAQTVNTAVTNAGLEISGQFSDVLTDAVGNVVYVNTTGPTQLAYQGKELPGQGIACHKEGFGCPVGRLQAMERCLSSYTVDELKQHGIAIDTEVKLDFLSGITVVGWLKKILRRDQKNLVFTFEGCTVRSLQGDILFDPAWGVFDMAVGAAITSVYGGSADQDAFPLYRVAEKSEAVYTPADDGHGGKLFDFYQKIRNFREASCQASKSILVNDAGKQKIAQWTQELLDAKFQEWLLYFELLEIAKMCECSEAVCQPLLDQLKKLQQEGDDNQRRLIQYGLDRLSP</sequence>
<dbReference type="RefSeq" id="WP_167189319.1">
    <property type="nucleotide sequence ID" value="NZ_JAAONZ010000014.1"/>
</dbReference>
<dbReference type="GO" id="GO:0005506">
    <property type="term" value="F:iron ion binding"/>
    <property type="evidence" value="ECO:0007669"/>
    <property type="project" value="InterPro"/>
</dbReference>
<comment type="similarity">
    <text evidence="2">Belongs to the biopterin-dependent aromatic amino acid hydroxylase family.</text>
</comment>
<dbReference type="PANTHER" id="PTHR11473:SF24">
    <property type="entry name" value="PHENYLALANINE-4-HYDROXYLASE"/>
    <property type="match status" value="1"/>
</dbReference>
<dbReference type="Proteomes" id="UP000787472">
    <property type="component" value="Unassembled WGS sequence"/>
</dbReference>
<dbReference type="InterPro" id="IPR001273">
    <property type="entry name" value="ArAA_hydroxylase"/>
</dbReference>
<keyword evidence="10" id="KW-1185">Reference proteome</keyword>
<evidence type="ECO:0000313" key="10">
    <source>
        <dbReference type="Proteomes" id="UP000787472"/>
    </source>
</evidence>
<organism evidence="9 10">
    <name type="scientific">Pseudomaricurvus hydrocarbonicus</name>
    <dbReference type="NCBI Taxonomy" id="1470433"/>
    <lineage>
        <taxon>Bacteria</taxon>
        <taxon>Pseudomonadati</taxon>
        <taxon>Pseudomonadota</taxon>
        <taxon>Gammaproteobacteria</taxon>
        <taxon>Cellvibrionales</taxon>
        <taxon>Cellvibrionaceae</taxon>
        <taxon>Pseudomaricurvus</taxon>
    </lineage>
</organism>
<dbReference type="NCBIfam" id="NF010657">
    <property type="entry name" value="PRK14056.1"/>
    <property type="match status" value="1"/>
</dbReference>
<feature type="binding site" evidence="7">
    <location>
        <position position="128"/>
    </location>
    <ligand>
        <name>Fe cation</name>
        <dbReference type="ChEBI" id="CHEBI:24875"/>
    </ligand>
</feature>
<evidence type="ECO:0000256" key="4">
    <source>
        <dbReference type="ARBA" id="ARBA00023002"/>
    </source>
</evidence>
<evidence type="ECO:0000256" key="5">
    <source>
        <dbReference type="ARBA" id="ARBA00023004"/>
    </source>
</evidence>
<name>A0A9E5MMW9_9GAMM</name>
<feature type="domain" description="Biopterin-dependent aromatic amino acid hydroxylase family profile" evidence="8">
    <location>
        <begin position="1"/>
        <end position="340"/>
    </location>
</feature>
<reference evidence="9" key="1">
    <citation type="submission" date="2020-03" db="EMBL/GenBank/DDBJ databases">
        <authorList>
            <person name="Guo F."/>
        </authorList>
    </citation>
    <scope>NUCLEOTIDE SEQUENCE</scope>
    <source>
        <strain evidence="9">JCM 30134</strain>
    </source>
</reference>
<dbReference type="InterPro" id="IPR036329">
    <property type="entry name" value="Aro-AA_hydroxylase_C_sf"/>
</dbReference>
<dbReference type="Pfam" id="PF00351">
    <property type="entry name" value="Biopterin_H"/>
    <property type="match status" value="2"/>
</dbReference>
<comment type="cofactor">
    <cofactor evidence="1 7">
        <name>Fe(2+)</name>
        <dbReference type="ChEBI" id="CHEBI:29033"/>
    </cofactor>
</comment>
<keyword evidence="5 7" id="KW-0408">Iron</keyword>
<comment type="caution">
    <text evidence="9">The sequence shown here is derived from an EMBL/GenBank/DDBJ whole genome shotgun (WGS) entry which is preliminary data.</text>
</comment>
<dbReference type="GO" id="GO:0016714">
    <property type="term" value="F:oxidoreductase activity, acting on paired donors, with incorporation or reduction of molecular oxygen, reduced pteridine as one donor, and incorporation of one atom of oxygen"/>
    <property type="evidence" value="ECO:0007669"/>
    <property type="project" value="InterPro"/>
</dbReference>
<dbReference type="Gene3D" id="1.10.800.10">
    <property type="entry name" value="Aromatic amino acid hydroxylase"/>
    <property type="match status" value="1"/>
</dbReference>
<protein>
    <submittedName>
        <fullName evidence="9">Aromatic amino acid hydroxylase</fullName>
    </submittedName>
</protein>
<evidence type="ECO:0000256" key="1">
    <source>
        <dbReference type="ARBA" id="ARBA00001954"/>
    </source>
</evidence>
<feature type="binding site" evidence="7">
    <location>
        <position position="133"/>
    </location>
    <ligand>
        <name>Fe cation</name>
        <dbReference type="ChEBI" id="CHEBI:24875"/>
    </ligand>
</feature>
<gene>
    <name evidence="9" type="ORF">G8770_16550</name>
</gene>
<evidence type="ECO:0000256" key="6">
    <source>
        <dbReference type="ARBA" id="ARBA00023033"/>
    </source>
</evidence>
<keyword evidence="3 7" id="KW-0479">Metal-binding</keyword>
<dbReference type="PANTHER" id="PTHR11473">
    <property type="entry name" value="AROMATIC AMINO ACID HYDROXYLASE"/>
    <property type="match status" value="1"/>
</dbReference>
<evidence type="ECO:0000259" key="8">
    <source>
        <dbReference type="PROSITE" id="PS51410"/>
    </source>
</evidence>